<evidence type="ECO:0000313" key="4">
    <source>
        <dbReference type="EMBL" id="GAA2341496.1"/>
    </source>
</evidence>
<reference evidence="5" key="1">
    <citation type="journal article" date="2019" name="Int. J. Syst. Evol. Microbiol.">
        <title>The Global Catalogue of Microorganisms (GCM) 10K type strain sequencing project: providing services to taxonomists for standard genome sequencing and annotation.</title>
        <authorList>
            <consortium name="The Broad Institute Genomics Platform"/>
            <consortium name="The Broad Institute Genome Sequencing Center for Infectious Disease"/>
            <person name="Wu L."/>
            <person name="Ma J."/>
        </authorList>
    </citation>
    <scope>NUCLEOTIDE SEQUENCE [LARGE SCALE GENOMIC DNA]</scope>
    <source>
        <strain evidence="5">JCM 16221</strain>
    </source>
</reference>
<feature type="region of interest" description="Disordered" evidence="1">
    <location>
        <begin position="26"/>
        <end position="79"/>
    </location>
</feature>
<feature type="signal peptide" evidence="2">
    <location>
        <begin position="1"/>
        <end position="24"/>
    </location>
</feature>
<dbReference type="Proteomes" id="UP001501218">
    <property type="component" value="Unassembled WGS sequence"/>
</dbReference>
<dbReference type="SUPFAM" id="SSF54001">
    <property type="entry name" value="Cysteine proteinases"/>
    <property type="match status" value="1"/>
</dbReference>
<dbReference type="EMBL" id="BAAARA010000004">
    <property type="protein sequence ID" value="GAA2341496.1"/>
    <property type="molecule type" value="Genomic_DNA"/>
</dbReference>
<dbReference type="RefSeq" id="WP_344128623.1">
    <property type="nucleotide sequence ID" value="NZ_BAAARA010000004.1"/>
</dbReference>
<name>A0ABP5SYS7_9PSEU</name>
<proteinExistence type="predicted"/>
<keyword evidence="5" id="KW-1185">Reference proteome</keyword>
<dbReference type="Gene3D" id="3.90.70.10">
    <property type="entry name" value="Cysteine proteinases"/>
    <property type="match status" value="1"/>
</dbReference>
<sequence length="276" mass="28738">MRRLKPAVLPLGLAAATLSVVALANAESPEDGASAASPQPVAASAPASAPDPAPAAPKALAPAPAPAPVQQQAPQTAPAIAPAQVDEVPVVKKPEPKKFEPQQTVKTLPVDFQEQVTSYWCGPAAARIALSSVTDALPGQADLASALGTTTNGTDHIRQITDFMNHALADKGAEYKTVDWGGKPLTDGMKQQLWQDTVKDVDKGKALVANIVAAPGNQPPNYPSTQTIYHYVSIVGYDAQNKTVQVADPAGFGGQQTYWLSLDQAASLIQPKGYSH</sequence>
<accession>A0ABP5SYS7</accession>
<feature type="chain" id="PRO_5045627663" description="Peptidase C39-like domain-containing protein" evidence="2">
    <location>
        <begin position="25"/>
        <end position="276"/>
    </location>
</feature>
<evidence type="ECO:0000313" key="5">
    <source>
        <dbReference type="Proteomes" id="UP001501218"/>
    </source>
</evidence>
<evidence type="ECO:0000256" key="1">
    <source>
        <dbReference type="SAM" id="MobiDB-lite"/>
    </source>
</evidence>
<feature type="domain" description="Peptidase C39-like" evidence="3">
    <location>
        <begin position="109"/>
        <end position="250"/>
    </location>
</feature>
<evidence type="ECO:0000256" key="2">
    <source>
        <dbReference type="SAM" id="SignalP"/>
    </source>
</evidence>
<evidence type="ECO:0000259" key="3">
    <source>
        <dbReference type="Pfam" id="PF13529"/>
    </source>
</evidence>
<dbReference type="InterPro" id="IPR038765">
    <property type="entry name" value="Papain-like_cys_pep_sf"/>
</dbReference>
<comment type="caution">
    <text evidence="4">The sequence shown here is derived from an EMBL/GenBank/DDBJ whole genome shotgun (WGS) entry which is preliminary data.</text>
</comment>
<organism evidence="4 5">
    <name type="scientific">Saccharopolyspora halophila</name>
    <dbReference type="NCBI Taxonomy" id="405551"/>
    <lineage>
        <taxon>Bacteria</taxon>
        <taxon>Bacillati</taxon>
        <taxon>Actinomycetota</taxon>
        <taxon>Actinomycetes</taxon>
        <taxon>Pseudonocardiales</taxon>
        <taxon>Pseudonocardiaceae</taxon>
        <taxon>Saccharopolyspora</taxon>
    </lineage>
</organism>
<feature type="compositionally biased region" description="Low complexity" evidence="1">
    <location>
        <begin position="33"/>
        <end position="48"/>
    </location>
</feature>
<gene>
    <name evidence="4" type="ORF">GCM10009854_17480</name>
</gene>
<dbReference type="Pfam" id="PF13529">
    <property type="entry name" value="Peptidase_C39_2"/>
    <property type="match status" value="1"/>
</dbReference>
<keyword evidence="2" id="KW-0732">Signal</keyword>
<dbReference type="InterPro" id="IPR039564">
    <property type="entry name" value="Peptidase_C39-like"/>
</dbReference>
<feature type="compositionally biased region" description="Low complexity" evidence="1">
    <location>
        <begin position="56"/>
        <end position="79"/>
    </location>
</feature>
<protein>
    <recommendedName>
        <fullName evidence="3">Peptidase C39-like domain-containing protein</fullName>
    </recommendedName>
</protein>